<feature type="region of interest" description="Disordered" evidence="1">
    <location>
        <begin position="98"/>
        <end position="130"/>
    </location>
</feature>
<dbReference type="VEuPathDB" id="FungiDB:ASPVEDRAFT_46107"/>
<name>A0A1L9PYZ4_ASPVE</name>
<dbReference type="AlphaFoldDB" id="A0A1L9PYZ4"/>
<sequence>MSTTTSSSAAAATCTGNAWVLPVQDIACGLISTSDKYSDIMDKCCGDADVESYNDDCGLYCLAQGQSGNDLLDCIREEGAKDGDFFCGGGNLTHTASAALPSSTANKDNDSDNDSDNDADSEDSSDGEDNAAVRAPAVNKAGLGVLAMLFCTALLGYAA</sequence>
<feature type="compositionally biased region" description="Acidic residues" evidence="1">
    <location>
        <begin position="111"/>
        <end position="129"/>
    </location>
</feature>
<proteinExistence type="predicted"/>
<evidence type="ECO:0000256" key="1">
    <source>
        <dbReference type="SAM" id="MobiDB-lite"/>
    </source>
</evidence>
<dbReference type="RefSeq" id="XP_040672521.1">
    <property type="nucleotide sequence ID" value="XM_040813470.1"/>
</dbReference>
<dbReference type="Proteomes" id="UP000184073">
    <property type="component" value="Unassembled WGS sequence"/>
</dbReference>
<evidence type="ECO:0000313" key="3">
    <source>
        <dbReference type="Proteomes" id="UP000184073"/>
    </source>
</evidence>
<dbReference type="STRING" id="1036611.A0A1L9PYZ4"/>
<protein>
    <submittedName>
        <fullName evidence="2">Uncharacterized protein</fullName>
    </submittedName>
</protein>
<dbReference type="GeneID" id="63728981"/>
<reference evidence="3" key="1">
    <citation type="journal article" date="2017" name="Genome Biol.">
        <title>Comparative genomics reveals high biological diversity and specific adaptations in the industrially and medically important fungal genus Aspergillus.</title>
        <authorList>
            <person name="de Vries R.P."/>
            <person name="Riley R."/>
            <person name="Wiebenga A."/>
            <person name="Aguilar-Osorio G."/>
            <person name="Amillis S."/>
            <person name="Uchima C.A."/>
            <person name="Anderluh G."/>
            <person name="Asadollahi M."/>
            <person name="Askin M."/>
            <person name="Barry K."/>
            <person name="Battaglia E."/>
            <person name="Bayram O."/>
            <person name="Benocci T."/>
            <person name="Braus-Stromeyer S.A."/>
            <person name="Caldana C."/>
            <person name="Canovas D."/>
            <person name="Cerqueira G.C."/>
            <person name="Chen F."/>
            <person name="Chen W."/>
            <person name="Choi C."/>
            <person name="Clum A."/>
            <person name="Dos Santos R.A."/>
            <person name="Damasio A.R."/>
            <person name="Diallinas G."/>
            <person name="Emri T."/>
            <person name="Fekete E."/>
            <person name="Flipphi M."/>
            <person name="Freyberg S."/>
            <person name="Gallo A."/>
            <person name="Gournas C."/>
            <person name="Habgood R."/>
            <person name="Hainaut M."/>
            <person name="Harispe M.L."/>
            <person name="Henrissat B."/>
            <person name="Hilden K.S."/>
            <person name="Hope R."/>
            <person name="Hossain A."/>
            <person name="Karabika E."/>
            <person name="Karaffa L."/>
            <person name="Karanyi Z."/>
            <person name="Krasevec N."/>
            <person name="Kuo A."/>
            <person name="Kusch H."/>
            <person name="LaButti K."/>
            <person name="Lagendijk E.L."/>
            <person name="Lapidus A."/>
            <person name="Levasseur A."/>
            <person name="Lindquist E."/>
            <person name="Lipzen A."/>
            <person name="Logrieco A.F."/>
            <person name="MacCabe A."/>
            <person name="Maekelae M.R."/>
            <person name="Malavazi I."/>
            <person name="Melin P."/>
            <person name="Meyer V."/>
            <person name="Mielnichuk N."/>
            <person name="Miskei M."/>
            <person name="Molnar A.P."/>
            <person name="Mule G."/>
            <person name="Ngan C.Y."/>
            <person name="Orejas M."/>
            <person name="Orosz E."/>
            <person name="Ouedraogo J.P."/>
            <person name="Overkamp K.M."/>
            <person name="Park H.-S."/>
            <person name="Perrone G."/>
            <person name="Piumi F."/>
            <person name="Punt P.J."/>
            <person name="Ram A.F."/>
            <person name="Ramon A."/>
            <person name="Rauscher S."/>
            <person name="Record E."/>
            <person name="Riano-Pachon D.M."/>
            <person name="Robert V."/>
            <person name="Roehrig J."/>
            <person name="Ruller R."/>
            <person name="Salamov A."/>
            <person name="Salih N.S."/>
            <person name="Samson R.A."/>
            <person name="Sandor E."/>
            <person name="Sanguinetti M."/>
            <person name="Schuetze T."/>
            <person name="Sepcic K."/>
            <person name="Shelest E."/>
            <person name="Sherlock G."/>
            <person name="Sophianopoulou V."/>
            <person name="Squina F.M."/>
            <person name="Sun H."/>
            <person name="Susca A."/>
            <person name="Todd R.B."/>
            <person name="Tsang A."/>
            <person name="Unkles S.E."/>
            <person name="van de Wiele N."/>
            <person name="van Rossen-Uffink D."/>
            <person name="Oliveira J.V."/>
            <person name="Vesth T.C."/>
            <person name="Visser J."/>
            <person name="Yu J.-H."/>
            <person name="Zhou M."/>
            <person name="Andersen M.R."/>
            <person name="Archer D.B."/>
            <person name="Baker S.E."/>
            <person name="Benoit I."/>
            <person name="Brakhage A.A."/>
            <person name="Braus G.H."/>
            <person name="Fischer R."/>
            <person name="Frisvad J.C."/>
            <person name="Goldman G.H."/>
            <person name="Houbraken J."/>
            <person name="Oakley B."/>
            <person name="Pocsi I."/>
            <person name="Scazzocchio C."/>
            <person name="Seiboth B."/>
            <person name="vanKuyk P.A."/>
            <person name="Wortman J."/>
            <person name="Dyer P.S."/>
            <person name="Grigoriev I.V."/>
        </authorList>
    </citation>
    <scope>NUCLEOTIDE SEQUENCE [LARGE SCALE GENOMIC DNA]</scope>
    <source>
        <strain evidence="3">CBS 583.65</strain>
    </source>
</reference>
<gene>
    <name evidence="2" type="ORF">ASPVEDRAFT_46107</name>
</gene>
<keyword evidence="3" id="KW-1185">Reference proteome</keyword>
<organism evidence="2 3">
    <name type="scientific">Aspergillus versicolor CBS 583.65</name>
    <dbReference type="NCBI Taxonomy" id="1036611"/>
    <lineage>
        <taxon>Eukaryota</taxon>
        <taxon>Fungi</taxon>
        <taxon>Dikarya</taxon>
        <taxon>Ascomycota</taxon>
        <taxon>Pezizomycotina</taxon>
        <taxon>Eurotiomycetes</taxon>
        <taxon>Eurotiomycetidae</taxon>
        <taxon>Eurotiales</taxon>
        <taxon>Aspergillaceae</taxon>
        <taxon>Aspergillus</taxon>
        <taxon>Aspergillus subgen. Nidulantes</taxon>
    </lineage>
</organism>
<evidence type="ECO:0000313" key="2">
    <source>
        <dbReference type="EMBL" id="OJJ06759.1"/>
    </source>
</evidence>
<dbReference type="OrthoDB" id="3520229at2759"/>
<accession>A0A1L9PYZ4</accession>
<dbReference type="EMBL" id="KV878135">
    <property type="protein sequence ID" value="OJJ06759.1"/>
    <property type="molecule type" value="Genomic_DNA"/>
</dbReference>